<evidence type="ECO:0000313" key="3">
    <source>
        <dbReference type="Proteomes" id="UP000078516"/>
    </source>
</evidence>
<dbReference type="SUPFAM" id="SSF140652">
    <property type="entry name" value="YozE-like"/>
    <property type="match status" value="1"/>
</dbReference>
<dbReference type="Pfam" id="PF06855">
    <property type="entry name" value="YozE_SAM_like"/>
    <property type="match status" value="1"/>
</dbReference>
<comment type="similarity">
    <text evidence="1">Belongs to the UPF0346 family.</text>
</comment>
<protein>
    <recommendedName>
        <fullName evidence="1">UPF0346 protein A6E74_10545</fullName>
    </recommendedName>
</protein>
<name>A0A179EP72_ENTTH</name>
<gene>
    <name evidence="2" type="ORF">A6E74_10545</name>
</gene>
<dbReference type="InterPro" id="IPR036806">
    <property type="entry name" value="YozE_SAM-like_sf"/>
</dbReference>
<dbReference type="InterPro" id="IPR023089">
    <property type="entry name" value="YozE_SAM-like"/>
</dbReference>
<accession>A0A179EP72</accession>
<evidence type="ECO:0000256" key="1">
    <source>
        <dbReference type="HAMAP-Rule" id="MF_01538"/>
    </source>
</evidence>
<dbReference type="EMBL" id="LWMN01000016">
    <property type="protein sequence ID" value="OAQ55027.1"/>
    <property type="molecule type" value="Genomic_DNA"/>
</dbReference>
<dbReference type="InterPro" id="IPR010673">
    <property type="entry name" value="UPF0346"/>
</dbReference>
<dbReference type="KEGG" id="eth:CK496_04510"/>
<dbReference type="AlphaFoldDB" id="A0A179EP72"/>
<dbReference type="RefSeq" id="WP_067484975.1">
    <property type="nucleotide sequence ID" value="NZ_CP023074.1"/>
</dbReference>
<evidence type="ECO:0000313" key="2">
    <source>
        <dbReference type="EMBL" id="OAQ55027.1"/>
    </source>
</evidence>
<dbReference type="NCBIfam" id="NF010193">
    <property type="entry name" value="PRK13672.1"/>
    <property type="match status" value="1"/>
</dbReference>
<dbReference type="HAMAP" id="MF_01538">
    <property type="entry name" value="UPF0346"/>
    <property type="match status" value="1"/>
</dbReference>
<reference evidence="2 3" key="1">
    <citation type="submission" date="2016-04" db="EMBL/GenBank/DDBJ databases">
        <title>Draft genome of an Enterococcus thailandicus strain isolated from bovine feces.</title>
        <authorList>
            <person name="Beukers A.G."/>
            <person name="Zaheer R."/>
            <person name="Goji N."/>
            <person name="Cook S.R."/>
            <person name="Amoako K."/>
            <person name="Chaves A.V."/>
            <person name="Ward M.P."/>
            <person name="Mcallister T.A."/>
        </authorList>
    </citation>
    <scope>NUCLEOTIDE SEQUENCE [LARGE SCALE GENOMIC DNA]</scope>
    <source>
        <strain evidence="2 3">F0711D 46</strain>
    </source>
</reference>
<keyword evidence="3" id="KW-1185">Reference proteome</keyword>
<dbReference type="GeneID" id="77486895"/>
<dbReference type="Gene3D" id="1.10.150.260">
    <property type="entry name" value="YozE SAM-like"/>
    <property type="match status" value="1"/>
</dbReference>
<sequence length="75" mass="8876">MNRSFYHYLMTLRGPNQLDQVTEFANEAGKDIQFPKHSSDYEELSDYLEMNVDYLTSMDVFDAAWEQYLENNHAS</sequence>
<proteinExistence type="inferred from homology"/>
<dbReference type="Proteomes" id="UP000078516">
    <property type="component" value="Unassembled WGS sequence"/>
</dbReference>
<dbReference type="PIRSF" id="PIRSF037262">
    <property type="entry name" value="UCP037262"/>
    <property type="match status" value="1"/>
</dbReference>
<comment type="caution">
    <text evidence="2">The sequence shown here is derived from an EMBL/GenBank/DDBJ whole genome shotgun (WGS) entry which is preliminary data.</text>
</comment>
<organism evidence="2 3">
    <name type="scientific">Enterococcus thailandicus</name>
    <dbReference type="NCBI Taxonomy" id="417368"/>
    <lineage>
        <taxon>Bacteria</taxon>
        <taxon>Bacillati</taxon>
        <taxon>Bacillota</taxon>
        <taxon>Bacilli</taxon>
        <taxon>Lactobacillales</taxon>
        <taxon>Enterococcaceae</taxon>
        <taxon>Enterococcus</taxon>
    </lineage>
</organism>